<dbReference type="SUPFAM" id="SSF51445">
    <property type="entry name" value="(Trans)glycosidases"/>
    <property type="match status" value="1"/>
</dbReference>
<dbReference type="PROSITE" id="PS51910">
    <property type="entry name" value="GH18_2"/>
    <property type="match status" value="1"/>
</dbReference>
<dbReference type="GO" id="GO:0008061">
    <property type="term" value="F:chitin binding"/>
    <property type="evidence" value="ECO:0007669"/>
    <property type="project" value="UniProtKB-KW"/>
</dbReference>
<dbReference type="GO" id="GO:0006032">
    <property type="term" value="P:chitin catabolic process"/>
    <property type="evidence" value="ECO:0007669"/>
    <property type="project" value="TreeGrafter"/>
</dbReference>
<dbReference type="InterPro" id="IPR029070">
    <property type="entry name" value="Chitinase_insertion_sf"/>
</dbReference>
<dbReference type="InterPro" id="IPR050314">
    <property type="entry name" value="Glycosyl_Hydrlase_18"/>
</dbReference>
<evidence type="ECO:0000259" key="6">
    <source>
        <dbReference type="PROSITE" id="PS51910"/>
    </source>
</evidence>
<dbReference type="InterPro" id="IPR002557">
    <property type="entry name" value="Chitin-bd_dom"/>
</dbReference>
<dbReference type="Pfam" id="PF00704">
    <property type="entry name" value="Glyco_hydro_18"/>
    <property type="match status" value="1"/>
</dbReference>
<dbReference type="Gene3D" id="3.10.50.10">
    <property type="match status" value="1"/>
</dbReference>
<feature type="compositionally biased region" description="Polar residues" evidence="4">
    <location>
        <begin position="252"/>
        <end position="273"/>
    </location>
</feature>
<accession>A0AAV2QU69</accession>
<dbReference type="InterPro" id="IPR036508">
    <property type="entry name" value="Chitin-bd_dom_sf"/>
</dbReference>
<dbReference type="SUPFAM" id="SSF54556">
    <property type="entry name" value="Chitinase insertion domain"/>
    <property type="match status" value="1"/>
</dbReference>
<dbReference type="SMART" id="SM00494">
    <property type="entry name" value="ChtBD2"/>
    <property type="match status" value="1"/>
</dbReference>
<dbReference type="GO" id="GO:0005975">
    <property type="term" value="P:carbohydrate metabolic process"/>
    <property type="evidence" value="ECO:0007669"/>
    <property type="project" value="InterPro"/>
</dbReference>
<dbReference type="PANTHER" id="PTHR11177">
    <property type="entry name" value="CHITINASE"/>
    <property type="match status" value="1"/>
</dbReference>
<name>A0AAV2QU69_MEGNR</name>
<evidence type="ECO:0008006" key="9">
    <source>
        <dbReference type="Google" id="ProtNLM"/>
    </source>
</evidence>
<dbReference type="Gene3D" id="3.20.20.80">
    <property type="entry name" value="Glycosidases"/>
    <property type="match status" value="1"/>
</dbReference>
<keyword evidence="2" id="KW-0147">Chitin-binding</keyword>
<gene>
    <name evidence="7" type="ORF">MNOR_LOCUS15858</name>
</gene>
<feature type="region of interest" description="Disordered" evidence="4">
    <location>
        <begin position="229"/>
        <end position="273"/>
    </location>
</feature>
<dbReference type="SMART" id="SM00636">
    <property type="entry name" value="Glyco_18"/>
    <property type="match status" value="1"/>
</dbReference>
<dbReference type="Pfam" id="PF01607">
    <property type="entry name" value="CBM_14"/>
    <property type="match status" value="1"/>
</dbReference>
<dbReference type="InterPro" id="IPR011583">
    <property type="entry name" value="Chitinase_II/V-like_cat"/>
</dbReference>
<evidence type="ECO:0000256" key="3">
    <source>
        <dbReference type="ARBA" id="ARBA00023157"/>
    </source>
</evidence>
<dbReference type="InterPro" id="IPR017853">
    <property type="entry name" value="GH"/>
</dbReference>
<dbReference type="InterPro" id="IPR001223">
    <property type="entry name" value="Glyco_hydro18_cat"/>
</dbReference>
<organism evidence="7 8">
    <name type="scientific">Meganyctiphanes norvegica</name>
    <name type="common">Northern krill</name>
    <name type="synonym">Thysanopoda norvegica</name>
    <dbReference type="NCBI Taxonomy" id="48144"/>
    <lineage>
        <taxon>Eukaryota</taxon>
        <taxon>Metazoa</taxon>
        <taxon>Ecdysozoa</taxon>
        <taxon>Arthropoda</taxon>
        <taxon>Crustacea</taxon>
        <taxon>Multicrustacea</taxon>
        <taxon>Malacostraca</taxon>
        <taxon>Eumalacostraca</taxon>
        <taxon>Eucarida</taxon>
        <taxon>Euphausiacea</taxon>
        <taxon>Euphausiidae</taxon>
        <taxon>Meganyctiphanes</taxon>
    </lineage>
</organism>
<evidence type="ECO:0000256" key="1">
    <source>
        <dbReference type="ARBA" id="ARBA00009121"/>
    </source>
</evidence>
<protein>
    <recommendedName>
        <fullName evidence="9">Chitinase</fullName>
    </recommendedName>
</protein>
<dbReference type="PANTHER" id="PTHR11177:SF317">
    <property type="entry name" value="CHITINASE 12-RELATED"/>
    <property type="match status" value="1"/>
</dbReference>
<dbReference type="AlphaFoldDB" id="A0AAV2QU69"/>
<comment type="caution">
    <text evidence="7">The sequence shown here is derived from an EMBL/GenBank/DDBJ whole genome shotgun (WGS) entry which is preliminary data.</text>
</comment>
<proteinExistence type="inferred from homology"/>
<evidence type="ECO:0000256" key="4">
    <source>
        <dbReference type="SAM" id="MobiDB-lite"/>
    </source>
</evidence>
<dbReference type="SUPFAM" id="SSF57625">
    <property type="entry name" value="Invertebrate chitin-binding proteins"/>
    <property type="match status" value="1"/>
</dbReference>
<comment type="similarity">
    <text evidence="1">Belongs to the glycosyl hydrolase 18 family. Chitinase class II subfamily.</text>
</comment>
<reference evidence="7 8" key="1">
    <citation type="submission" date="2024-05" db="EMBL/GenBank/DDBJ databases">
        <authorList>
            <person name="Wallberg A."/>
        </authorList>
    </citation>
    <scope>NUCLEOTIDE SEQUENCE [LARGE SCALE GENOMIC DNA]</scope>
</reference>
<keyword evidence="8" id="KW-1185">Reference proteome</keyword>
<dbReference type="GO" id="GO:0004568">
    <property type="term" value="F:chitinase activity"/>
    <property type="evidence" value="ECO:0007669"/>
    <property type="project" value="TreeGrafter"/>
</dbReference>
<evidence type="ECO:0000256" key="2">
    <source>
        <dbReference type="ARBA" id="ARBA00022669"/>
    </source>
</evidence>
<evidence type="ECO:0000259" key="5">
    <source>
        <dbReference type="PROSITE" id="PS50940"/>
    </source>
</evidence>
<dbReference type="Proteomes" id="UP001497623">
    <property type="component" value="Unassembled WGS sequence"/>
</dbReference>
<dbReference type="EMBL" id="CAXKWB010010127">
    <property type="protein sequence ID" value="CAL4096918.1"/>
    <property type="molecule type" value="Genomic_DNA"/>
</dbReference>
<sequence length="339" mass="37332">MGPTTIASAYDVPTIAESLDFINLMTYDFHGAWEKQTGHNTPLSVRPSETGKWRFFNLESSVSTWLSLGAPAHKLVLGLPTYGRTFTLADVTSTGLDAPSTGGGKAGRYTQQQGILGYYEICSTIGDWDMFFDENVAAPWAVKGNQWIGFDDAESITIKSKWGKSLGLGGAMIWSLETDDFRNICGQGSFPLLSAINKVWRQGNPELPTITSRPQNVTHISTLQTTIRTSSTQHLKTPTTPPTHPITFDPTSESVTNRPVQISTSPSYSTTEHPEITTISNSGCTKEGYFALPQDCSMFYFCGNSENAWIRYNFHCPTGLYFNPSVLACDWPYNVPSCQ</sequence>
<evidence type="ECO:0000313" key="7">
    <source>
        <dbReference type="EMBL" id="CAL4096918.1"/>
    </source>
</evidence>
<feature type="domain" description="GH18" evidence="6">
    <location>
        <begin position="1"/>
        <end position="203"/>
    </location>
</feature>
<evidence type="ECO:0000313" key="8">
    <source>
        <dbReference type="Proteomes" id="UP001497623"/>
    </source>
</evidence>
<keyword evidence="3" id="KW-1015">Disulfide bond</keyword>
<dbReference type="GO" id="GO:0005576">
    <property type="term" value="C:extracellular region"/>
    <property type="evidence" value="ECO:0007669"/>
    <property type="project" value="InterPro"/>
</dbReference>
<dbReference type="Gene3D" id="2.170.140.10">
    <property type="entry name" value="Chitin binding domain"/>
    <property type="match status" value="1"/>
</dbReference>
<dbReference type="FunFam" id="3.10.50.10:FF:000001">
    <property type="entry name" value="Chitinase 3-like 1"/>
    <property type="match status" value="1"/>
</dbReference>
<feature type="domain" description="Chitin-binding type-2" evidence="5">
    <location>
        <begin position="281"/>
        <end position="339"/>
    </location>
</feature>
<dbReference type="PROSITE" id="PS50940">
    <property type="entry name" value="CHIT_BIND_II"/>
    <property type="match status" value="1"/>
</dbReference>